<feature type="region of interest" description="Disordered" evidence="1">
    <location>
        <begin position="1"/>
        <end position="101"/>
    </location>
</feature>
<dbReference type="InterPro" id="IPR051150">
    <property type="entry name" value="SWT21/TCAB1_mRNA_Telomere"/>
</dbReference>
<dbReference type="Proteomes" id="UP001530377">
    <property type="component" value="Unassembled WGS sequence"/>
</dbReference>
<dbReference type="InterPro" id="IPR036322">
    <property type="entry name" value="WD40_repeat_dom_sf"/>
</dbReference>
<dbReference type="SUPFAM" id="SSF50978">
    <property type="entry name" value="WD40 repeat-like"/>
    <property type="match status" value="1"/>
</dbReference>
<evidence type="ECO:0000313" key="3">
    <source>
        <dbReference type="Proteomes" id="UP001530377"/>
    </source>
</evidence>
<name>A0ABD3SQC5_9STRA</name>
<dbReference type="PANTHER" id="PTHR13211:SF0">
    <property type="entry name" value="TELOMERASE CAJAL BODY PROTEIN 1"/>
    <property type="match status" value="1"/>
</dbReference>
<feature type="region of interest" description="Disordered" evidence="1">
    <location>
        <begin position="154"/>
        <end position="248"/>
    </location>
</feature>
<dbReference type="PANTHER" id="PTHR13211">
    <property type="entry name" value="TELOMERASE CAJAL BODY PROTEIN 1"/>
    <property type="match status" value="1"/>
</dbReference>
<feature type="compositionally biased region" description="Polar residues" evidence="1">
    <location>
        <begin position="50"/>
        <end position="65"/>
    </location>
</feature>
<proteinExistence type="predicted"/>
<feature type="compositionally biased region" description="Basic and acidic residues" evidence="1">
    <location>
        <begin position="566"/>
        <end position="576"/>
    </location>
</feature>
<accession>A0ABD3SQC5</accession>
<feature type="region of interest" description="Disordered" evidence="1">
    <location>
        <begin position="694"/>
        <end position="724"/>
    </location>
</feature>
<evidence type="ECO:0000313" key="2">
    <source>
        <dbReference type="EMBL" id="KAL3826784.1"/>
    </source>
</evidence>
<feature type="compositionally biased region" description="Basic and acidic residues" evidence="1">
    <location>
        <begin position="701"/>
        <end position="713"/>
    </location>
</feature>
<feature type="compositionally biased region" description="Acidic residues" evidence="1">
    <location>
        <begin position="477"/>
        <end position="492"/>
    </location>
</feature>
<keyword evidence="3" id="KW-1185">Reference proteome</keyword>
<sequence>MSEGGSAASSLDRPPSSSIIPTTDRASDDDDDDDDDDNDDDDHDDVTPPNDRTTAATSTFVSNNAPEEEEEGCVRRRSHGRSRRPGDGHDHDRRRRFPSSSTSVIAFDKISSAIDDYAVVDVDEYDYPMGCSFSPDGTCLLTAMSVSGEFRVYDVPHPPPGGGGFISNDPSRARRRDDGHDRDHDDVADHDDENENENENVGERGGGGGGDDEDDVVDDTHRRPSTHWKPSLTSHAGGPPPPSSTSSYSWYPRMSSSYPPSCAYATCRGSSMPIHLIDAYTSEIRASYRPYNAFDAMEGPNVVSFGPDGTRLYGTGFASDRTIAIFDVSMPGRDGLIVRLGKTRRSRDGQKGKPSALAFPNIIPRSDRRDDDVRHHVDGDAGPTNVFAVGTYSPASIYIYDDRAPDVAGRVTCDGRAASAAIVLHDGLAVVGHGRAFARKRGRGGRRKSVSSIAKAAAAGGGGGVVVLGGGGGGGPTDDDDYDDYDDYDVTEDGNHDDIPPPLASARVDWFHSRTRGGVTQLMWAPRASSNTHVLFSASRHSDAILSWDVRVLSGLDATYGGRGRGGGDRGGDRSRPFCGGLRSYSRGTRDNATNQRLEFELDDSGRRMFVGSNDEGLVRIYDVSSGRLEGILNVLGDDGMVANAGDGHGTTRKGDAVNGLSYFHNASGGGGAVGKYDGLLAVAVGSRRYDDLQSDVDDDGMGRVDNRKRVEENPPGGLQLHGMNILRA</sequence>
<dbReference type="AlphaFoldDB" id="A0ABD3SQC5"/>
<feature type="region of interest" description="Disordered" evidence="1">
    <location>
        <begin position="561"/>
        <end position="590"/>
    </location>
</feature>
<protein>
    <submittedName>
        <fullName evidence="2">Uncharacterized protein</fullName>
    </submittedName>
</protein>
<feature type="compositionally biased region" description="Basic and acidic residues" evidence="1">
    <location>
        <begin position="171"/>
        <end position="187"/>
    </location>
</feature>
<reference evidence="2 3" key="1">
    <citation type="submission" date="2024-10" db="EMBL/GenBank/DDBJ databases">
        <title>Updated reference genomes for cyclostephanoid diatoms.</title>
        <authorList>
            <person name="Roberts W.R."/>
            <person name="Alverson A.J."/>
        </authorList>
    </citation>
    <scope>NUCLEOTIDE SEQUENCE [LARGE SCALE GENOMIC DNA]</scope>
    <source>
        <strain evidence="2 3">AJA228-03</strain>
    </source>
</reference>
<feature type="compositionally biased region" description="Acidic residues" evidence="1">
    <location>
        <begin position="188"/>
        <end position="200"/>
    </location>
</feature>
<evidence type="ECO:0000256" key="1">
    <source>
        <dbReference type="SAM" id="MobiDB-lite"/>
    </source>
</evidence>
<feature type="compositionally biased region" description="Acidic residues" evidence="1">
    <location>
        <begin position="27"/>
        <end position="44"/>
    </location>
</feature>
<gene>
    <name evidence="2" type="ORF">ACHAXA_000610</name>
</gene>
<dbReference type="EMBL" id="JALLPB020000014">
    <property type="protein sequence ID" value="KAL3826784.1"/>
    <property type="molecule type" value="Genomic_DNA"/>
</dbReference>
<comment type="caution">
    <text evidence="2">The sequence shown here is derived from an EMBL/GenBank/DDBJ whole genome shotgun (WGS) entry which is preliminary data.</text>
</comment>
<feature type="region of interest" description="Disordered" evidence="1">
    <location>
        <begin position="469"/>
        <end position="502"/>
    </location>
</feature>
<organism evidence="2 3">
    <name type="scientific">Cyclostephanos tholiformis</name>
    <dbReference type="NCBI Taxonomy" id="382380"/>
    <lineage>
        <taxon>Eukaryota</taxon>
        <taxon>Sar</taxon>
        <taxon>Stramenopiles</taxon>
        <taxon>Ochrophyta</taxon>
        <taxon>Bacillariophyta</taxon>
        <taxon>Coscinodiscophyceae</taxon>
        <taxon>Thalassiosirophycidae</taxon>
        <taxon>Stephanodiscales</taxon>
        <taxon>Stephanodiscaceae</taxon>
        <taxon>Cyclostephanos</taxon>
    </lineage>
</organism>